<evidence type="ECO:0000256" key="1">
    <source>
        <dbReference type="SAM" id="Phobius"/>
    </source>
</evidence>
<feature type="transmembrane region" description="Helical" evidence="1">
    <location>
        <begin position="434"/>
        <end position="459"/>
    </location>
</feature>
<dbReference type="HOGENOM" id="CLU_049176_0_0_3"/>
<gene>
    <name evidence="2" type="ORF">MC7420_2973</name>
</gene>
<keyword evidence="1" id="KW-1133">Transmembrane helix</keyword>
<name>B4VK82_9CYAN</name>
<keyword evidence="3" id="KW-1185">Reference proteome</keyword>
<accession>B4VK82</accession>
<keyword evidence="1" id="KW-0812">Transmembrane</keyword>
<protein>
    <submittedName>
        <fullName evidence="2">Uncharacterized protein</fullName>
    </submittedName>
</protein>
<evidence type="ECO:0000313" key="3">
    <source>
        <dbReference type="Proteomes" id="UP000003835"/>
    </source>
</evidence>
<evidence type="ECO:0000313" key="2">
    <source>
        <dbReference type="EMBL" id="EDX77649.1"/>
    </source>
</evidence>
<dbReference type="eggNOG" id="ENOG502ZAI6">
    <property type="taxonomic scope" value="Bacteria"/>
</dbReference>
<dbReference type="RefSeq" id="WP_006098910.1">
    <property type="nucleotide sequence ID" value="NZ_DS989843.1"/>
</dbReference>
<dbReference type="EMBL" id="DS989843">
    <property type="protein sequence ID" value="EDX77649.1"/>
    <property type="molecule type" value="Genomic_DNA"/>
</dbReference>
<sequence>MNSSPQLIYPTVDLFLYDLVDGLGQSNEQIQENRRRFWQRIYQDGLSDQKLAELQDAEIPFSSYIELLGAEKIERFKYPLDGYYYPVKLGDTYALQIDCSGKENEPDWEQLSLEEKLAQIKEIILEHTHKIPGKMGENWLVWGKLATDNQDPKATAKDCYNALQLLPHAKWQRNYQGQGIFKRATCFEIGQIDIIPDGLNRNQYILICLFAYDTTDAELKDIIGRLYLNLLPLFHYRNKILWSYEQSRQLKRTLKDFSRVTQKLVDSLPDRLHASPLNLDELQQDLAHALSISHYYETSLGYLQEQASNLEINTQNYTKRVEAIAQLDPNSDLCFLKAFGEMATEKFLSHIHSDYQTLKAGLNPLETCIKTIAGIIEIEKTKNERTLNQTVAIASVGISTASLAASALTEQAEGIVKSILPVPANQPTPALNHWANFSLTFGLSVLIGIVSAVITWRILDIGRTR</sequence>
<keyword evidence="1" id="KW-0472">Membrane</keyword>
<dbReference type="Proteomes" id="UP000003835">
    <property type="component" value="Unassembled WGS sequence"/>
</dbReference>
<proteinExistence type="predicted"/>
<dbReference type="AlphaFoldDB" id="B4VK82"/>
<reference evidence="2 3" key="1">
    <citation type="submission" date="2008-07" db="EMBL/GenBank/DDBJ databases">
        <authorList>
            <person name="Tandeau de Marsac N."/>
            <person name="Ferriera S."/>
            <person name="Johnson J."/>
            <person name="Kravitz S."/>
            <person name="Beeson K."/>
            <person name="Sutton G."/>
            <person name="Rogers Y.-H."/>
            <person name="Friedman R."/>
            <person name="Frazier M."/>
            <person name="Venter J.C."/>
        </authorList>
    </citation>
    <scope>NUCLEOTIDE SEQUENCE [LARGE SCALE GENOMIC DNA]</scope>
    <source>
        <strain evidence="2 3">PCC 7420</strain>
    </source>
</reference>
<organism evidence="2 3">
    <name type="scientific">Coleofasciculus chthonoplastes PCC 7420</name>
    <dbReference type="NCBI Taxonomy" id="118168"/>
    <lineage>
        <taxon>Bacteria</taxon>
        <taxon>Bacillati</taxon>
        <taxon>Cyanobacteriota</taxon>
        <taxon>Cyanophyceae</taxon>
        <taxon>Coleofasciculales</taxon>
        <taxon>Coleofasciculaceae</taxon>
        <taxon>Coleofasciculus</taxon>
    </lineage>
</organism>
<dbReference type="OrthoDB" id="454313at2"/>